<dbReference type="SUPFAM" id="SSF48403">
    <property type="entry name" value="Ankyrin repeat"/>
    <property type="match status" value="1"/>
</dbReference>
<gene>
    <name evidence="1" type="ORF">QLQ12_43245</name>
</gene>
<sequence length="332" mass="35185">MTGWSGVRLWDGGDVAQVSERLTAGADPCADTGHSFETMLHIAAERAVPAVVAAMAGAARDPDVLAGGLSPLWLAVYADRYDNACALVAAGADPWLPMMAGWSPGRLALAGPEPGLFGEPPPGVALTVAEREAVALADEIADLTEGVHYDGTGLLCVAGLDATDVIRRLGGTAMTEEQLLAHYGVEAEEDPEPGDEDDWRWLAEMNDLRLVGVSDVPGGCVVTQPWGYQPQTPVVARLLSAGTVAYGLYANPKSGNQGIVCRDGVIERSDLHPGGRPWDTDPAAEVLLGYLYRDRAPMYACAFAGLRPVDARCVTGPADHWVLLPDRDYWAR</sequence>
<evidence type="ECO:0000313" key="2">
    <source>
        <dbReference type="Proteomes" id="UP001241758"/>
    </source>
</evidence>
<organism evidence="1 2">
    <name type="scientific">Actinoplanes sandaracinus</name>
    <dbReference type="NCBI Taxonomy" id="3045177"/>
    <lineage>
        <taxon>Bacteria</taxon>
        <taxon>Bacillati</taxon>
        <taxon>Actinomycetota</taxon>
        <taxon>Actinomycetes</taxon>
        <taxon>Micromonosporales</taxon>
        <taxon>Micromonosporaceae</taxon>
        <taxon>Actinoplanes</taxon>
    </lineage>
</organism>
<reference evidence="1 2" key="1">
    <citation type="submission" date="2023-05" db="EMBL/GenBank/DDBJ databases">
        <title>Actinoplanes sp. NEAU-A12 genome sequencing.</title>
        <authorList>
            <person name="Wang Z.-S."/>
        </authorList>
    </citation>
    <scope>NUCLEOTIDE SEQUENCE [LARGE SCALE GENOMIC DNA]</scope>
    <source>
        <strain evidence="1 2">NEAU-A12</strain>
    </source>
</reference>
<evidence type="ECO:0000313" key="1">
    <source>
        <dbReference type="EMBL" id="MDI6105420.1"/>
    </source>
</evidence>
<proteinExistence type="predicted"/>
<dbReference type="Gene3D" id="1.25.40.20">
    <property type="entry name" value="Ankyrin repeat-containing domain"/>
    <property type="match status" value="1"/>
</dbReference>
<name>A0ABT6X091_9ACTN</name>
<protein>
    <recommendedName>
        <fullName evidence="3">Ankyrin repeat domain-containing protein</fullName>
    </recommendedName>
</protein>
<dbReference type="InterPro" id="IPR036770">
    <property type="entry name" value="Ankyrin_rpt-contain_sf"/>
</dbReference>
<comment type="caution">
    <text evidence="1">The sequence shown here is derived from an EMBL/GenBank/DDBJ whole genome shotgun (WGS) entry which is preliminary data.</text>
</comment>
<keyword evidence="2" id="KW-1185">Reference proteome</keyword>
<evidence type="ECO:0008006" key="3">
    <source>
        <dbReference type="Google" id="ProtNLM"/>
    </source>
</evidence>
<accession>A0ABT6X091</accession>
<dbReference type="EMBL" id="JASCTH010000045">
    <property type="protein sequence ID" value="MDI6105420.1"/>
    <property type="molecule type" value="Genomic_DNA"/>
</dbReference>
<dbReference type="Proteomes" id="UP001241758">
    <property type="component" value="Unassembled WGS sequence"/>
</dbReference>
<dbReference type="RefSeq" id="WP_282766887.1">
    <property type="nucleotide sequence ID" value="NZ_JASCTH010000045.1"/>
</dbReference>